<accession>A0ABZ2VYY1</accession>
<proteinExistence type="predicted"/>
<dbReference type="EMBL" id="CP101118">
    <property type="protein sequence ID" value="WZF87486.1"/>
    <property type="molecule type" value="Genomic_DNA"/>
</dbReference>
<gene>
    <name evidence="3" type="ORF">NLK58_14180</name>
</gene>
<name>A0ABZ2VYY1_9GAMM</name>
<feature type="domain" description="Integrase SAM-like N-terminal" evidence="2">
    <location>
        <begin position="16"/>
        <end position="94"/>
    </location>
</feature>
<evidence type="ECO:0000313" key="4">
    <source>
        <dbReference type="Proteomes" id="UP001475781"/>
    </source>
</evidence>
<protein>
    <submittedName>
        <fullName evidence="3">Phage integrase N-terminal SAM-like domain-containing protein</fullName>
    </submittedName>
</protein>
<dbReference type="Gene3D" id="1.10.150.130">
    <property type="match status" value="1"/>
</dbReference>
<keyword evidence="1" id="KW-0238">DNA-binding</keyword>
<evidence type="ECO:0000259" key="2">
    <source>
        <dbReference type="Pfam" id="PF13495"/>
    </source>
</evidence>
<dbReference type="Proteomes" id="UP001475781">
    <property type="component" value="Chromosome"/>
</dbReference>
<dbReference type="InterPro" id="IPR004107">
    <property type="entry name" value="Integrase_SAM-like_N"/>
</dbReference>
<evidence type="ECO:0000313" key="3">
    <source>
        <dbReference type="EMBL" id="WZF87486.1"/>
    </source>
</evidence>
<evidence type="ECO:0000256" key="1">
    <source>
        <dbReference type="ARBA" id="ARBA00023125"/>
    </source>
</evidence>
<keyword evidence="4" id="KW-1185">Reference proteome</keyword>
<dbReference type="RefSeq" id="WP_117619086.1">
    <property type="nucleotide sequence ID" value="NZ_CP101118.1"/>
</dbReference>
<sequence>MDITEALEQSQPGLVGRVKDAIRKHQLNQRSEQTYLHWITRFVLFHDPKNPEALANEDRQLFLDYLSDRLRVSRARFNQASQALAFFYEDVLGKASMDSTGCAAA</sequence>
<reference evidence="3 4" key="1">
    <citation type="submission" date="2022-07" db="EMBL/GenBank/DDBJ databases">
        <title>A copper resistant bacterium isolated from sediment samples of deep sea hydrothermal areas.</title>
        <authorList>
            <person name="Zeng X."/>
        </authorList>
    </citation>
    <scope>NUCLEOTIDE SEQUENCE [LARGE SCALE GENOMIC DNA]</scope>
    <source>
        <strain evidence="4">CuT 6</strain>
    </source>
</reference>
<dbReference type="Pfam" id="PF13495">
    <property type="entry name" value="Phage_int_SAM_4"/>
    <property type="match status" value="1"/>
</dbReference>
<dbReference type="InterPro" id="IPR010998">
    <property type="entry name" value="Integrase_recombinase_N"/>
</dbReference>
<organism evidence="3 4">
    <name type="scientific">Marinobacter metalliresistant</name>
    <dbReference type="NCBI Taxonomy" id="2961995"/>
    <lineage>
        <taxon>Bacteria</taxon>
        <taxon>Pseudomonadati</taxon>
        <taxon>Pseudomonadota</taxon>
        <taxon>Gammaproteobacteria</taxon>
        <taxon>Pseudomonadales</taxon>
        <taxon>Marinobacteraceae</taxon>
        <taxon>Marinobacter</taxon>
    </lineage>
</organism>